<protein>
    <submittedName>
        <fullName evidence="12">Uncharacterized protein</fullName>
    </submittedName>
</protein>
<dbReference type="InterPro" id="IPR009721">
    <property type="entry name" value="O-acyltransferase_WSD1_C"/>
</dbReference>
<dbReference type="InParanoid" id="A0A316V3X8"/>
<dbReference type="PANTHER" id="PTHR31650:SF1">
    <property type="entry name" value="WAX ESTER SYNTHASE_DIACYLGLYCEROL ACYLTRANSFERASE 4-RELATED"/>
    <property type="match status" value="1"/>
</dbReference>
<dbReference type="GO" id="GO:0047196">
    <property type="term" value="F:long-chain-alcohol O-fatty-acyltransferase activity"/>
    <property type="evidence" value="ECO:0007669"/>
    <property type="project" value="UniProtKB-EC"/>
</dbReference>
<dbReference type="RefSeq" id="XP_025352561.1">
    <property type="nucleotide sequence ID" value="XM_025496780.1"/>
</dbReference>
<evidence type="ECO:0000256" key="2">
    <source>
        <dbReference type="ARBA" id="ARBA00005189"/>
    </source>
</evidence>
<dbReference type="AlphaFoldDB" id="A0A316V3X8"/>
<evidence type="ECO:0000313" key="13">
    <source>
        <dbReference type="Proteomes" id="UP000245771"/>
    </source>
</evidence>
<evidence type="ECO:0000259" key="10">
    <source>
        <dbReference type="Pfam" id="PF03007"/>
    </source>
</evidence>
<evidence type="ECO:0000256" key="3">
    <source>
        <dbReference type="ARBA" id="ARBA00022679"/>
    </source>
</evidence>
<keyword evidence="13" id="KW-1185">Reference proteome</keyword>
<keyword evidence="4" id="KW-0012">Acyltransferase</keyword>
<dbReference type="InterPro" id="IPR045034">
    <property type="entry name" value="O-acyltransferase_WSD1-like"/>
</dbReference>
<keyword evidence="9" id="KW-0472">Membrane</keyword>
<dbReference type="GO" id="GO:0005886">
    <property type="term" value="C:plasma membrane"/>
    <property type="evidence" value="ECO:0007669"/>
    <property type="project" value="TreeGrafter"/>
</dbReference>
<dbReference type="STRING" id="1280837.A0A316V3X8"/>
<evidence type="ECO:0000256" key="4">
    <source>
        <dbReference type="ARBA" id="ARBA00023315"/>
    </source>
</evidence>
<feature type="domain" description="O-acyltransferase WSD1-like N-terminal" evidence="10">
    <location>
        <begin position="106"/>
        <end position="244"/>
    </location>
</feature>
<feature type="region of interest" description="Disordered" evidence="8">
    <location>
        <begin position="1"/>
        <end position="40"/>
    </location>
</feature>
<feature type="transmembrane region" description="Helical" evidence="9">
    <location>
        <begin position="293"/>
        <end position="313"/>
    </location>
</feature>
<name>A0A316V3X8_9BASI</name>
<keyword evidence="3" id="KW-0808">Transferase</keyword>
<dbReference type="Pfam" id="PF06974">
    <property type="entry name" value="WS_DGAT_C"/>
    <property type="match status" value="1"/>
</dbReference>
<gene>
    <name evidence="12" type="ORF">FA14DRAFT_127103</name>
</gene>
<keyword evidence="9" id="KW-1133">Transmembrane helix</keyword>
<dbReference type="OrthoDB" id="619536at2759"/>
<comment type="catalytic activity">
    <reaction evidence="7">
        <text>an acyl-CoA + a 1,2-diacyl-sn-glycerol = a triacyl-sn-glycerol + CoA</text>
        <dbReference type="Rhea" id="RHEA:10868"/>
        <dbReference type="ChEBI" id="CHEBI:17815"/>
        <dbReference type="ChEBI" id="CHEBI:57287"/>
        <dbReference type="ChEBI" id="CHEBI:58342"/>
        <dbReference type="ChEBI" id="CHEBI:64615"/>
        <dbReference type="EC" id="2.3.1.20"/>
    </reaction>
</comment>
<comment type="similarity">
    <text evidence="5">In the N-terminal section; belongs to the long-chain O-acyltransferase family.</text>
</comment>
<comment type="catalytic activity">
    <reaction evidence="6">
        <text>a long chain fatty alcohol + a fatty acyl-CoA = a long-chain alcohol wax ester + CoA</text>
        <dbReference type="Rhea" id="RHEA:38443"/>
        <dbReference type="ChEBI" id="CHEBI:17135"/>
        <dbReference type="ChEBI" id="CHEBI:57287"/>
        <dbReference type="ChEBI" id="CHEBI:77636"/>
        <dbReference type="ChEBI" id="CHEBI:235323"/>
        <dbReference type="EC" id="2.3.1.75"/>
    </reaction>
</comment>
<evidence type="ECO:0000256" key="9">
    <source>
        <dbReference type="SAM" id="Phobius"/>
    </source>
</evidence>
<feature type="domain" description="O-acyltransferase WSD1 C-terminal" evidence="11">
    <location>
        <begin position="484"/>
        <end position="608"/>
    </location>
</feature>
<dbReference type="GO" id="GO:0019432">
    <property type="term" value="P:triglyceride biosynthetic process"/>
    <property type="evidence" value="ECO:0007669"/>
    <property type="project" value="UniProtKB-UniPathway"/>
</dbReference>
<dbReference type="UniPathway" id="UPA00282"/>
<dbReference type="EMBL" id="KZ819606">
    <property type="protein sequence ID" value="PWN32259.1"/>
    <property type="molecule type" value="Genomic_DNA"/>
</dbReference>
<evidence type="ECO:0000256" key="5">
    <source>
        <dbReference type="ARBA" id="ARBA00024360"/>
    </source>
</evidence>
<sequence>MKTSQNGGAFHASHIRKRSSRGFGSGLHTPANGSGTSTPIRGVSSAYLGQKLQSLADSLEERLEDQSKKPGWTGNWARQLIERGLWVEEHLEQEWELRKDAIGGIDNMWILLSSVSAFNPVCAASFTLKGKIEMSTLEENAKRQVEIFPKYRQILTNTGRKFHGSTFIDDPNWDVKRHLSTHSLPEPAGREELDAFTAEFIARDWDFNKPLWEMAVIDNFKEAGNEEGSALITRGHHSMADGQGFVMSQLYISSFGPELERMLTEGKATIRAARRGKARPSKLHKSLKPLDRYRHMIVLQLIMFSLFWTIWLMGNLMDAFNAIIQLFTFSTQYLLYGWRPLTLTSEYAGARVDKREFATSDRMPMSDVRKMQKAFSGPVPGGWFDRALGRKERSWFGHLTLNDILCTIIADVLSDERDHQELVPAPTMRVRFTRLANKILPQRLALMIPISIRPVANWDMRNWSTGSLVFLPLPDSGSSKQHGLPLGAKPMHARLHDVARRLSVLKSGLLPTIFFWAVQITGQAPLLFPSMLWVPFRPVVKFGTDLLLEAFSAVVTNVPGPQSKDGIQFADRQVTRWACAPPQAGKGTLGIGIITYADGICITIAADNVKGAPSDGVTRRVAQKFATRWAQYCQVADDILERSSSNKQNRKKA</sequence>
<dbReference type="InterPro" id="IPR004255">
    <property type="entry name" value="O-acyltransferase_WSD1_N"/>
</dbReference>
<dbReference type="Pfam" id="PF03007">
    <property type="entry name" value="WS_DGAT_cat"/>
    <property type="match status" value="1"/>
</dbReference>
<evidence type="ECO:0000256" key="7">
    <source>
        <dbReference type="ARBA" id="ARBA00048109"/>
    </source>
</evidence>
<proteinExistence type="inferred from homology"/>
<dbReference type="PANTHER" id="PTHR31650">
    <property type="entry name" value="O-ACYLTRANSFERASE (WSD1-LIKE) FAMILY PROTEIN"/>
    <property type="match status" value="1"/>
</dbReference>
<comment type="pathway">
    <text evidence="1">Glycerolipid metabolism; triacylglycerol biosynthesis.</text>
</comment>
<dbReference type="Proteomes" id="UP000245771">
    <property type="component" value="Unassembled WGS sequence"/>
</dbReference>
<comment type="pathway">
    <text evidence="2">Lipid metabolism.</text>
</comment>
<dbReference type="GO" id="GO:0004144">
    <property type="term" value="F:diacylglycerol O-acyltransferase activity"/>
    <property type="evidence" value="ECO:0007669"/>
    <property type="project" value="UniProtKB-EC"/>
</dbReference>
<evidence type="ECO:0000259" key="11">
    <source>
        <dbReference type="Pfam" id="PF06974"/>
    </source>
</evidence>
<organism evidence="12 13">
    <name type="scientific">Meira miltonrushii</name>
    <dbReference type="NCBI Taxonomy" id="1280837"/>
    <lineage>
        <taxon>Eukaryota</taxon>
        <taxon>Fungi</taxon>
        <taxon>Dikarya</taxon>
        <taxon>Basidiomycota</taxon>
        <taxon>Ustilaginomycotina</taxon>
        <taxon>Exobasidiomycetes</taxon>
        <taxon>Exobasidiales</taxon>
        <taxon>Brachybasidiaceae</taxon>
        <taxon>Meira</taxon>
    </lineage>
</organism>
<evidence type="ECO:0000256" key="8">
    <source>
        <dbReference type="SAM" id="MobiDB-lite"/>
    </source>
</evidence>
<keyword evidence="9" id="KW-0812">Transmembrane</keyword>
<reference evidence="12 13" key="1">
    <citation type="journal article" date="2018" name="Mol. Biol. Evol.">
        <title>Broad Genomic Sampling Reveals a Smut Pathogenic Ancestry of the Fungal Clade Ustilaginomycotina.</title>
        <authorList>
            <person name="Kijpornyongpan T."/>
            <person name="Mondo S.J."/>
            <person name="Barry K."/>
            <person name="Sandor L."/>
            <person name="Lee J."/>
            <person name="Lipzen A."/>
            <person name="Pangilinan J."/>
            <person name="LaButti K."/>
            <person name="Hainaut M."/>
            <person name="Henrissat B."/>
            <person name="Grigoriev I.V."/>
            <person name="Spatafora J.W."/>
            <person name="Aime M.C."/>
        </authorList>
    </citation>
    <scope>NUCLEOTIDE SEQUENCE [LARGE SCALE GENOMIC DNA]</scope>
    <source>
        <strain evidence="12 13">MCA 3882</strain>
    </source>
</reference>
<evidence type="ECO:0000313" key="12">
    <source>
        <dbReference type="EMBL" id="PWN32259.1"/>
    </source>
</evidence>
<evidence type="ECO:0000256" key="1">
    <source>
        <dbReference type="ARBA" id="ARBA00004771"/>
    </source>
</evidence>
<dbReference type="GeneID" id="37018561"/>
<evidence type="ECO:0000256" key="6">
    <source>
        <dbReference type="ARBA" id="ARBA00047604"/>
    </source>
</evidence>
<accession>A0A316V3X8</accession>